<evidence type="ECO:0000256" key="2">
    <source>
        <dbReference type="SAM" id="Phobius"/>
    </source>
</evidence>
<name>A0A1X1TBW7_9MYCO</name>
<dbReference type="KEGG" id="mdr:MDOR_08630"/>
<accession>A0A1X1TBW7</accession>
<evidence type="ECO:0000313" key="4">
    <source>
        <dbReference type="EMBL" id="ORV42061.1"/>
    </source>
</evidence>
<evidence type="ECO:0000313" key="3">
    <source>
        <dbReference type="EMBL" id="BBZ06694.1"/>
    </source>
</evidence>
<dbReference type="InterPro" id="IPR049606">
    <property type="entry name" value="UsfY-like"/>
</dbReference>
<feature type="transmembrane region" description="Helical" evidence="2">
    <location>
        <begin position="55"/>
        <end position="76"/>
    </location>
</feature>
<sequence>MKSPEDPVDHARTFRPHAGETMKDTKNMPALILLGVALVSFVAALAAHATANHTVGVILGCISAVMFVVAGAWFMIEHRRVKSIEDRWHAEHPDAERQRPSH</sequence>
<keyword evidence="2" id="KW-0812">Transmembrane</keyword>
<dbReference type="AlphaFoldDB" id="A0A1X1TBW7"/>
<dbReference type="EMBL" id="AP022605">
    <property type="protein sequence ID" value="BBZ06694.1"/>
    <property type="molecule type" value="Genomic_DNA"/>
</dbReference>
<evidence type="ECO:0000313" key="6">
    <source>
        <dbReference type="Proteomes" id="UP000467201"/>
    </source>
</evidence>
<evidence type="ECO:0000256" key="1">
    <source>
        <dbReference type="SAM" id="MobiDB-lite"/>
    </source>
</evidence>
<dbReference type="Proteomes" id="UP000193564">
    <property type="component" value="Unassembled WGS sequence"/>
</dbReference>
<feature type="transmembrane region" description="Helical" evidence="2">
    <location>
        <begin position="30"/>
        <end position="49"/>
    </location>
</feature>
<dbReference type="Proteomes" id="UP000467201">
    <property type="component" value="Chromosome"/>
</dbReference>
<reference evidence="4 5" key="1">
    <citation type="submission" date="2016-01" db="EMBL/GenBank/DDBJ databases">
        <title>The new phylogeny of the genus Mycobacterium.</title>
        <authorList>
            <person name="Tarcisio F."/>
            <person name="Conor M."/>
            <person name="Antonella G."/>
            <person name="Elisabetta G."/>
            <person name="Giulia F.S."/>
            <person name="Sara T."/>
            <person name="Anna F."/>
            <person name="Clotilde B."/>
            <person name="Roberto B."/>
            <person name="Veronica D.S."/>
            <person name="Fabio R."/>
            <person name="Monica P."/>
            <person name="Olivier J."/>
            <person name="Enrico T."/>
            <person name="Nicola S."/>
        </authorList>
    </citation>
    <scope>NUCLEOTIDE SEQUENCE [LARGE SCALE GENOMIC DNA]</scope>
    <source>
        <strain evidence="4 5">DSM 44339</strain>
    </source>
</reference>
<protein>
    <submittedName>
        <fullName evidence="4">UsfY protein</fullName>
    </submittedName>
</protein>
<dbReference type="STRING" id="126673.AWC01_09280"/>
<reference evidence="3 6" key="2">
    <citation type="journal article" date="2019" name="Emerg. Microbes Infect.">
        <title>Comprehensive subspecies identification of 175 nontuberculous mycobacteria species based on 7547 genomic profiles.</title>
        <authorList>
            <person name="Matsumoto Y."/>
            <person name="Kinjo T."/>
            <person name="Motooka D."/>
            <person name="Nabeya D."/>
            <person name="Jung N."/>
            <person name="Uechi K."/>
            <person name="Horii T."/>
            <person name="Iida T."/>
            <person name="Fujita J."/>
            <person name="Nakamura S."/>
        </authorList>
    </citation>
    <scope>NUCLEOTIDE SEQUENCE [LARGE SCALE GENOMIC DNA]</scope>
    <source>
        <strain evidence="3 6">JCM 12405</strain>
    </source>
</reference>
<dbReference type="OrthoDB" id="4741344at2"/>
<dbReference type="NCBIfam" id="NF041247">
    <property type="entry name" value="UsfY"/>
    <property type="match status" value="1"/>
</dbReference>
<organism evidence="4 5">
    <name type="scientific">Mycolicibacterium doricum</name>
    <dbReference type="NCBI Taxonomy" id="126673"/>
    <lineage>
        <taxon>Bacteria</taxon>
        <taxon>Bacillati</taxon>
        <taxon>Actinomycetota</taxon>
        <taxon>Actinomycetes</taxon>
        <taxon>Mycobacteriales</taxon>
        <taxon>Mycobacteriaceae</taxon>
        <taxon>Mycolicibacterium</taxon>
    </lineage>
</organism>
<dbReference type="EMBL" id="LQOS01000024">
    <property type="protein sequence ID" value="ORV42061.1"/>
    <property type="molecule type" value="Genomic_DNA"/>
</dbReference>
<dbReference type="RefSeq" id="WP_085190222.1">
    <property type="nucleotide sequence ID" value="NZ_AP022605.1"/>
</dbReference>
<keyword evidence="2" id="KW-0472">Membrane</keyword>
<proteinExistence type="predicted"/>
<feature type="region of interest" description="Disordered" evidence="1">
    <location>
        <begin position="1"/>
        <end position="22"/>
    </location>
</feature>
<keyword evidence="2" id="KW-1133">Transmembrane helix</keyword>
<reference evidence="3" key="3">
    <citation type="submission" date="2020-02" db="EMBL/GenBank/DDBJ databases">
        <authorList>
            <person name="Matsumoto Y."/>
            <person name="Motooka D."/>
            <person name="Nakamura S."/>
        </authorList>
    </citation>
    <scope>NUCLEOTIDE SEQUENCE</scope>
    <source>
        <strain evidence="3">JCM 12405</strain>
    </source>
</reference>
<keyword evidence="5" id="KW-1185">Reference proteome</keyword>
<gene>
    <name evidence="4" type="ORF">AWC01_09280</name>
    <name evidence="3" type="ORF">MDOR_08630</name>
</gene>
<evidence type="ECO:0000313" key="5">
    <source>
        <dbReference type="Proteomes" id="UP000193564"/>
    </source>
</evidence>